<dbReference type="Pfam" id="PF01609">
    <property type="entry name" value="DDE_Tnp_1"/>
    <property type="match status" value="1"/>
</dbReference>
<dbReference type="Pfam" id="PF13340">
    <property type="entry name" value="DUF4096"/>
    <property type="match status" value="1"/>
</dbReference>
<proteinExistence type="predicted"/>
<organism evidence="4 5">
    <name type="scientific">Halomonas sulfidivorans</name>
    <dbReference type="NCBI Taxonomy" id="2733488"/>
    <lineage>
        <taxon>Bacteria</taxon>
        <taxon>Pseudomonadati</taxon>
        <taxon>Pseudomonadota</taxon>
        <taxon>Gammaproteobacteria</taxon>
        <taxon>Oceanospirillales</taxon>
        <taxon>Halomonadaceae</taxon>
        <taxon>Halomonas</taxon>
    </lineage>
</organism>
<dbReference type="NCBIfam" id="NF033580">
    <property type="entry name" value="transpos_IS5_3"/>
    <property type="match status" value="1"/>
</dbReference>
<evidence type="ECO:0000259" key="2">
    <source>
        <dbReference type="Pfam" id="PF01609"/>
    </source>
</evidence>
<feature type="region of interest" description="Disordered" evidence="1">
    <location>
        <begin position="108"/>
        <end position="130"/>
    </location>
</feature>
<gene>
    <name evidence="4" type="ORF">HNO53_05580</name>
</gene>
<evidence type="ECO:0000313" key="5">
    <source>
        <dbReference type="Proteomes" id="UP000671845"/>
    </source>
</evidence>
<dbReference type="PANTHER" id="PTHR30007">
    <property type="entry name" value="PHP DOMAIN PROTEIN"/>
    <property type="match status" value="1"/>
</dbReference>
<reference evidence="4 5" key="1">
    <citation type="journal article" date="2021" name="Front. Microbiol.">
        <title>Aerobic Denitrification and Heterotrophic Sulfur Oxidation in the Genus Halomonas Revealed by Six Novel Species Characterizations and Genome-Based Analysis.</title>
        <authorList>
            <person name="Wang L."/>
            <person name="Shao Z."/>
        </authorList>
    </citation>
    <scope>NUCLEOTIDE SEQUENCE [LARGE SCALE GENOMIC DNA]</scope>
    <source>
        <strain evidence="4 5">MCCC 1A13718</strain>
    </source>
</reference>
<dbReference type="Proteomes" id="UP000671845">
    <property type="component" value="Chromosome"/>
</dbReference>
<dbReference type="PANTHER" id="PTHR30007:SF1">
    <property type="entry name" value="BLR1914 PROTEIN"/>
    <property type="match status" value="1"/>
</dbReference>
<dbReference type="EMBL" id="CP053383">
    <property type="protein sequence ID" value="QTP58228.1"/>
    <property type="molecule type" value="Genomic_DNA"/>
</dbReference>
<dbReference type="InterPro" id="IPR025161">
    <property type="entry name" value="IS402-like_dom"/>
</dbReference>
<evidence type="ECO:0000259" key="3">
    <source>
        <dbReference type="Pfam" id="PF13340"/>
    </source>
</evidence>
<evidence type="ECO:0000313" key="4">
    <source>
        <dbReference type="EMBL" id="QTP58228.1"/>
    </source>
</evidence>
<sequence length="297" mass="34598">MAGRYEISDNGWALIEDIVSPPQSMGRPRRDDRQVLNGIFWILCSGAKWRDLPERYGPWKTVYDRFRQWRDDGTFEAILARLQLRLREDGLMDLDTWMIDSTSIRATRAASGGGKKGGNQEPVDHALGRSRGGLTTKIHMVCDRHGWPLTFTVSPGQDADTRHFIPTMERVRLPSPMGRPRKRCQHIVADKGYDSDDLRRYCDRHRMKPIFAKRKMHRKPRPGAPRGFDKPRYRERNIIERCFGWVKELRRVCTRYDKLASSFKAMVCLACIDRCLRADFSECARRSLVAKDTDQRR</sequence>
<name>A0ABX7WGI1_9GAMM</name>
<protein>
    <submittedName>
        <fullName evidence="4">IS5 family transposase</fullName>
    </submittedName>
</protein>
<dbReference type="InterPro" id="IPR002559">
    <property type="entry name" value="Transposase_11"/>
</dbReference>
<accession>A0ABX7WGI1</accession>
<feature type="domain" description="Insertion element IS402-like" evidence="3">
    <location>
        <begin position="7"/>
        <end position="78"/>
    </location>
</feature>
<keyword evidence="5" id="KW-1185">Reference proteome</keyword>
<evidence type="ECO:0000256" key="1">
    <source>
        <dbReference type="SAM" id="MobiDB-lite"/>
    </source>
</evidence>
<feature type="domain" description="Transposase IS4-like" evidence="2">
    <location>
        <begin position="99"/>
        <end position="271"/>
    </location>
</feature>